<evidence type="ECO:0000256" key="3">
    <source>
        <dbReference type="ARBA" id="ARBA00022833"/>
    </source>
</evidence>
<feature type="compositionally biased region" description="Basic and acidic residues" evidence="4">
    <location>
        <begin position="149"/>
        <end position="161"/>
    </location>
</feature>
<feature type="region of interest" description="Disordered" evidence="4">
    <location>
        <begin position="94"/>
        <end position="172"/>
    </location>
</feature>
<dbReference type="SMART" id="SM00575">
    <property type="entry name" value="ZnF_PMZ"/>
    <property type="match status" value="1"/>
</dbReference>
<evidence type="ECO:0000259" key="5">
    <source>
        <dbReference type="SMART" id="SM00575"/>
    </source>
</evidence>
<gene>
    <name evidence="6" type="ORF">Tco_0705103</name>
</gene>
<feature type="compositionally biased region" description="Low complexity" evidence="4">
    <location>
        <begin position="121"/>
        <end position="141"/>
    </location>
</feature>
<protein>
    <recommendedName>
        <fullName evidence="5">Zinc finger PMZ-type domain-containing protein</fullName>
    </recommendedName>
</protein>
<evidence type="ECO:0000313" key="7">
    <source>
        <dbReference type="Proteomes" id="UP001151760"/>
    </source>
</evidence>
<evidence type="ECO:0000256" key="1">
    <source>
        <dbReference type="ARBA" id="ARBA00022723"/>
    </source>
</evidence>
<reference evidence="6" key="1">
    <citation type="journal article" date="2022" name="Int. J. Mol. Sci.">
        <title>Draft Genome of Tanacetum Coccineum: Genomic Comparison of Closely Related Tanacetum-Family Plants.</title>
        <authorList>
            <person name="Yamashiro T."/>
            <person name="Shiraishi A."/>
            <person name="Nakayama K."/>
            <person name="Satake H."/>
        </authorList>
    </citation>
    <scope>NUCLEOTIDE SEQUENCE</scope>
</reference>
<dbReference type="EMBL" id="BQNB010010067">
    <property type="protein sequence ID" value="GJS72262.1"/>
    <property type="molecule type" value="Genomic_DNA"/>
</dbReference>
<sequence>MAQGTTKVRTGREGLTVDEGKKTCNCRMWQLSGIPYFHATKVIFLLNMVPNSYVPAWFKTDLYFVLYHHFLKPDPWRRKKQSVINLEDAHVDVRGTVSDGSKQGDNSGAQKGSTGAGGSKKGSACGSKQGSAGACGSKGCANAVGSKNGSKDGSKQGSERGSKRKAVLSAGT</sequence>
<dbReference type="InterPro" id="IPR006564">
    <property type="entry name" value="Znf_PMZ"/>
</dbReference>
<evidence type="ECO:0000256" key="4">
    <source>
        <dbReference type="SAM" id="MobiDB-lite"/>
    </source>
</evidence>
<evidence type="ECO:0000256" key="2">
    <source>
        <dbReference type="ARBA" id="ARBA00022771"/>
    </source>
</evidence>
<dbReference type="InterPro" id="IPR007527">
    <property type="entry name" value="Znf_SWIM"/>
</dbReference>
<keyword evidence="7" id="KW-1185">Reference proteome</keyword>
<keyword evidence="1" id="KW-0479">Metal-binding</keyword>
<dbReference type="Proteomes" id="UP001151760">
    <property type="component" value="Unassembled WGS sequence"/>
</dbReference>
<accession>A0ABQ4Y536</accession>
<proteinExistence type="predicted"/>
<reference evidence="6" key="2">
    <citation type="submission" date="2022-01" db="EMBL/GenBank/DDBJ databases">
        <authorList>
            <person name="Yamashiro T."/>
            <person name="Shiraishi A."/>
            <person name="Satake H."/>
            <person name="Nakayama K."/>
        </authorList>
    </citation>
    <scope>NUCLEOTIDE SEQUENCE</scope>
</reference>
<feature type="domain" description="Zinc finger PMZ-type" evidence="5">
    <location>
        <begin position="22"/>
        <end position="49"/>
    </location>
</feature>
<name>A0ABQ4Y536_9ASTR</name>
<evidence type="ECO:0000313" key="6">
    <source>
        <dbReference type="EMBL" id="GJS72262.1"/>
    </source>
</evidence>
<keyword evidence="3" id="KW-0862">Zinc</keyword>
<dbReference type="Pfam" id="PF04434">
    <property type="entry name" value="SWIM"/>
    <property type="match status" value="1"/>
</dbReference>
<comment type="caution">
    <text evidence="6">The sequence shown here is derived from an EMBL/GenBank/DDBJ whole genome shotgun (WGS) entry which is preliminary data.</text>
</comment>
<keyword evidence="2" id="KW-0863">Zinc-finger</keyword>
<organism evidence="6 7">
    <name type="scientific">Tanacetum coccineum</name>
    <dbReference type="NCBI Taxonomy" id="301880"/>
    <lineage>
        <taxon>Eukaryota</taxon>
        <taxon>Viridiplantae</taxon>
        <taxon>Streptophyta</taxon>
        <taxon>Embryophyta</taxon>
        <taxon>Tracheophyta</taxon>
        <taxon>Spermatophyta</taxon>
        <taxon>Magnoliopsida</taxon>
        <taxon>eudicotyledons</taxon>
        <taxon>Gunneridae</taxon>
        <taxon>Pentapetalae</taxon>
        <taxon>asterids</taxon>
        <taxon>campanulids</taxon>
        <taxon>Asterales</taxon>
        <taxon>Asteraceae</taxon>
        <taxon>Asteroideae</taxon>
        <taxon>Anthemideae</taxon>
        <taxon>Anthemidinae</taxon>
        <taxon>Tanacetum</taxon>
    </lineage>
</organism>